<feature type="domain" description="DUF6534" evidence="2">
    <location>
        <begin position="6"/>
        <end position="94"/>
    </location>
</feature>
<accession>A0A0C3ECU4</accession>
<dbReference type="PANTHER" id="PTHR40465">
    <property type="entry name" value="CHROMOSOME 1, WHOLE GENOME SHOTGUN SEQUENCE"/>
    <property type="match status" value="1"/>
</dbReference>
<name>A0A0C3ECU4_9AGAM</name>
<dbReference type="PANTHER" id="PTHR40465:SF1">
    <property type="entry name" value="DUF6534 DOMAIN-CONTAINING PROTEIN"/>
    <property type="match status" value="1"/>
</dbReference>
<keyword evidence="4" id="KW-1185">Reference proteome</keyword>
<feature type="transmembrane region" description="Helical" evidence="1">
    <location>
        <begin position="6"/>
        <end position="21"/>
    </location>
</feature>
<reference evidence="4" key="2">
    <citation type="submission" date="2015-01" db="EMBL/GenBank/DDBJ databases">
        <title>Evolutionary Origins and Diversification of the Mycorrhizal Mutualists.</title>
        <authorList>
            <consortium name="DOE Joint Genome Institute"/>
            <consortium name="Mycorrhizal Genomics Consortium"/>
            <person name="Kohler A."/>
            <person name="Kuo A."/>
            <person name="Nagy L.G."/>
            <person name="Floudas D."/>
            <person name="Copeland A."/>
            <person name="Barry K.W."/>
            <person name="Cichocki N."/>
            <person name="Veneault-Fourrey C."/>
            <person name="LaButti K."/>
            <person name="Lindquist E.A."/>
            <person name="Lipzen A."/>
            <person name="Lundell T."/>
            <person name="Morin E."/>
            <person name="Murat C."/>
            <person name="Riley R."/>
            <person name="Ohm R."/>
            <person name="Sun H."/>
            <person name="Tunlid A."/>
            <person name="Henrissat B."/>
            <person name="Grigoriev I.V."/>
            <person name="Hibbett D.S."/>
            <person name="Martin F."/>
        </authorList>
    </citation>
    <scope>NUCLEOTIDE SEQUENCE [LARGE SCALE GENOMIC DNA]</scope>
    <source>
        <strain evidence="4">Foug A</strain>
    </source>
</reference>
<dbReference type="EMBL" id="KN822020">
    <property type="protein sequence ID" value="KIM65761.1"/>
    <property type="molecule type" value="Genomic_DNA"/>
</dbReference>
<evidence type="ECO:0000313" key="3">
    <source>
        <dbReference type="EMBL" id="KIM65761.1"/>
    </source>
</evidence>
<keyword evidence="1" id="KW-0472">Membrane</keyword>
<evidence type="ECO:0000259" key="2">
    <source>
        <dbReference type="Pfam" id="PF20152"/>
    </source>
</evidence>
<gene>
    <name evidence="3" type="ORF">SCLCIDRAFT_112049</name>
</gene>
<dbReference type="InParanoid" id="A0A0C3ECU4"/>
<dbReference type="AlphaFoldDB" id="A0A0C3ECU4"/>
<dbReference type="InterPro" id="IPR045339">
    <property type="entry name" value="DUF6534"/>
</dbReference>
<dbReference type="OrthoDB" id="2971182at2759"/>
<protein>
    <recommendedName>
        <fullName evidence="2">DUF6534 domain-containing protein</fullName>
    </recommendedName>
</protein>
<keyword evidence="1" id="KW-1133">Transmembrane helix</keyword>
<organism evidence="3 4">
    <name type="scientific">Scleroderma citrinum Foug A</name>
    <dbReference type="NCBI Taxonomy" id="1036808"/>
    <lineage>
        <taxon>Eukaryota</taxon>
        <taxon>Fungi</taxon>
        <taxon>Dikarya</taxon>
        <taxon>Basidiomycota</taxon>
        <taxon>Agaricomycotina</taxon>
        <taxon>Agaricomycetes</taxon>
        <taxon>Agaricomycetidae</taxon>
        <taxon>Boletales</taxon>
        <taxon>Sclerodermatineae</taxon>
        <taxon>Sclerodermataceae</taxon>
        <taxon>Scleroderma</taxon>
    </lineage>
</organism>
<proteinExistence type="predicted"/>
<reference evidence="3 4" key="1">
    <citation type="submission" date="2014-04" db="EMBL/GenBank/DDBJ databases">
        <authorList>
            <consortium name="DOE Joint Genome Institute"/>
            <person name="Kuo A."/>
            <person name="Kohler A."/>
            <person name="Nagy L.G."/>
            <person name="Floudas D."/>
            <person name="Copeland A."/>
            <person name="Barry K.W."/>
            <person name="Cichocki N."/>
            <person name="Veneault-Fourrey C."/>
            <person name="LaButti K."/>
            <person name="Lindquist E.A."/>
            <person name="Lipzen A."/>
            <person name="Lundell T."/>
            <person name="Morin E."/>
            <person name="Murat C."/>
            <person name="Sun H."/>
            <person name="Tunlid A."/>
            <person name="Henrissat B."/>
            <person name="Grigoriev I.V."/>
            <person name="Hibbett D.S."/>
            <person name="Martin F."/>
            <person name="Nordberg H.P."/>
            <person name="Cantor M.N."/>
            <person name="Hua S.X."/>
        </authorList>
    </citation>
    <scope>NUCLEOTIDE SEQUENCE [LARGE SCALE GENOMIC DNA]</scope>
    <source>
        <strain evidence="3 4">Foug A</strain>
    </source>
</reference>
<dbReference type="Proteomes" id="UP000053989">
    <property type="component" value="Unassembled WGS sequence"/>
</dbReference>
<feature type="non-terminal residue" evidence="3">
    <location>
        <position position="1"/>
    </location>
</feature>
<feature type="transmembrane region" description="Helical" evidence="1">
    <location>
        <begin position="41"/>
        <end position="61"/>
    </location>
</feature>
<dbReference type="HOGENOM" id="CLU_169375_0_0_1"/>
<sequence>WSGFSSAVGDAIITVSIFWYLRSSQTGVIRGENYIQKLNRIFVQMGLITFINSLMTAILYYQTTPTGRCLTAVPGSVLCKSYTNSMLAVLNARKLIRDQQRAQMSMVEIPTIPTIG</sequence>
<evidence type="ECO:0000313" key="4">
    <source>
        <dbReference type="Proteomes" id="UP000053989"/>
    </source>
</evidence>
<keyword evidence="1" id="KW-0812">Transmembrane</keyword>
<evidence type="ECO:0000256" key="1">
    <source>
        <dbReference type="SAM" id="Phobius"/>
    </source>
</evidence>
<dbReference type="Pfam" id="PF20152">
    <property type="entry name" value="DUF6534"/>
    <property type="match status" value="1"/>
</dbReference>